<name>A0A543JQ21_9PSEU</name>
<proteinExistence type="predicted"/>
<reference evidence="1 2" key="1">
    <citation type="submission" date="2019-06" db="EMBL/GenBank/DDBJ databases">
        <title>Sequencing the genomes of 1000 actinobacteria strains.</title>
        <authorList>
            <person name="Klenk H.-P."/>
        </authorList>
    </citation>
    <scope>NUCLEOTIDE SEQUENCE [LARGE SCALE GENOMIC DNA]</scope>
    <source>
        <strain evidence="1 2">DSM 45456</strain>
    </source>
</reference>
<comment type="caution">
    <text evidence="1">The sequence shown here is derived from an EMBL/GenBank/DDBJ whole genome shotgun (WGS) entry which is preliminary data.</text>
</comment>
<dbReference type="EMBL" id="VFPP01000001">
    <property type="protein sequence ID" value="TQM84929.1"/>
    <property type="molecule type" value="Genomic_DNA"/>
</dbReference>
<evidence type="ECO:0000313" key="1">
    <source>
        <dbReference type="EMBL" id="TQM84929.1"/>
    </source>
</evidence>
<dbReference type="RefSeq" id="WP_170231860.1">
    <property type="nucleotide sequence ID" value="NZ_VFPP01000001.1"/>
</dbReference>
<sequence length="103" mass="10668">MRWVEEPAADPGPAPDAVAGRVTRALSDVLDVVHVVGPVRGRVRALLAGLEAAGTPDAVRFAIGLGRRPVSAAVLDDVVASWRSGLRGVDVVRVGDGDVPTLR</sequence>
<protein>
    <submittedName>
        <fullName evidence="1">Uncharacterized protein</fullName>
    </submittedName>
</protein>
<organism evidence="1 2">
    <name type="scientific">Saccharothrix saharensis</name>
    <dbReference type="NCBI Taxonomy" id="571190"/>
    <lineage>
        <taxon>Bacteria</taxon>
        <taxon>Bacillati</taxon>
        <taxon>Actinomycetota</taxon>
        <taxon>Actinomycetes</taxon>
        <taxon>Pseudonocardiales</taxon>
        <taxon>Pseudonocardiaceae</taxon>
        <taxon>Saccharothrix</taxon>
    </lineage>
</organism>
<accession>A0A543JQ21</accession>
<gene>
    <name evidence="1" type="ORF">FHX81_7394</name>
</gene>
<evidence type="ECO:0000313" key="2">
    <source>
        <dbReference type="Proteomes" id="UP000316628"/>
    </source>
</evidence>
<keyword evidence="2" id="KW-1185">Reference proteome</keyword>
<dbReference type="Proteomes" id="UP000316628">
    <property type="component" value="Unassembled WGS sequence"/>
</dbReference>
<dbReference type="AlphaFoldDB" id="A0A543JQ21"/>